<name>A0AAD5LZI9_PYTIN</name>
<dbReference type="PROSITE" id="PS50096">
    <property type="entry name" value="IQ"/>
    <property type="match status" value="2"/>
</dbReference>
<comment type="caution">
    <text evidence="4">The sequence shown here is derived from an EMBL/GenBank/DDBJ whole genome shotgun (WGS) entry which is preliminary data.</text>
</comment>
<evidence type="ECO:0000313" key="4">
    <source>
        <dbReference type="EMBL" id="KAJ0398886.1"/>
    </source>
</evidence>
<dbReference type="InterPro" id="IPR038752">
    <property type="entry name" value="IQCH"/>
</dbReference>
<proteinExistence type="predicted"/>
<keyword evidence="1" id="KW-0175">Coiled coil</keyword>
<feature type="coiled-coil region" evidence="1">
    <location>
        <begin position="13"/>
        <end position="40"/>
    </location>
</feature>
<evidence type="ECO:0000256" key="1">
    <source>
        <dbReference type="SAM" id="Coils"/>
    </source>
</evidence>
<reference evidence="4" key="1">
    <citation type="submission" date="2021-12" db="EMBL/GenBank/DDBJ databases">
        <title>Prjna785345.</title>
        <authorList>
            <person name="Rujirawat T."/>
            <person name="Krajaejun T."/>
        </authorList>
    </citation>
    <scope>NUCLEOTIDE SEQUENCE</scope>
    <source>
        <strain evidence="4">Pi057C3</strain>
    </source>
</reference>
<keyword evidence="5" id="KW-1185">Reference proteome</keyword>
<dbReference type="InterPro" id="IPR000048">
    <property type="entry name" value="IQ_motif_EF-hand-BS"/>
</dbReference>
<evidence type="ECO:0000313" key="5">
    <source>
        <dbReference type="Proteomes" id="UP001209570"/>
    </source>
</evidence>
<feature type="compositionally biased region" description="Basic and acidic residues" evidence="2">
    <location>
        <begin position="354"/>
        <end position="371"/>
    </location>
</feature>
<feature type="domain" description="IQCH-like ATP-grasp" evidence="3">
    <location>
        <begin position="725"/>
        <end position="994"/>
    </location>
</feature>
<dbReference type="PANTHER" id="PTHR14465:SF0">
    <property type="entry name" value="IQ DOMAIN-CONTAINING PROTEIN H"/>
    <property type="match status" value="1"/>
</dbReference>
<sequence>MELRHDVQQLHHVEDVGRILLQTQEQLRQLREQLAAQQVASGLTAIPPGGNTTVANSLALAAGAELDEILQRAEGELRVKAELVLNNLVTHPTPTPTSPTAHGGVTLPAVTRARDSSVSPHRRLRLPRRLSLESAPDDGLDVHYFRQRFTNDAVEIVSPALSPAALARRVGATRGRIVKSKVTPHARLLPSVNKLDPTAPRPELSPMDAKQGILSLVNRGFVPPYADLTPAFQGGTASRPGAQHGSVLKNGPLRLHARHEQPIRALPYSNPGGFNLSTLKFDMTSEKAASPASRVEDERVSQPPSVKTVTISFPGVAQRRDGLGSTNQDSVPHDELDLDDDLEDTGTTAAGEQEEPKTGGAKGDKEEQNSMEDLRKNVDKIRGYNELLDAYSLHQFLIHKGRAMRDTPEFQSFRRVSQEIWGSVEEVLRALEQLLTRYFVPLAYIDGQRLMTVASMELTSFSKAQLLSCIVNEDQVASLIRRPGQRYKGKDRKRRAATTLQSFVRMLVHRRWFLRTRRNGTSAMIIQKHWRAFAAQRAFRRRLDAHRTAQLQQWRGRMTRLREHWREIRQSRRVVVHVPSISVDERARLSVENFTVKQNLQLARLCGVMDPNVEIVYVVPFELTAEVSQYFLKLLSLGGIANASSRVKLVSPEHATTLFPAHTSLTSLVLYSPHCLRRLRRLVHGKEAYLVMGMPGPEDQRLALTLQVPILGFEDPRAGLSLLARSEAKRCLIKADVNVPIGTYDLYDVDEMLFALAKLVLSHLEQDTWLLRLDTDPWGTATVVVPVSTLSTLRSMRRERRAPEYWKQPGVRDTIARTLLTELERDLPAIAKICHTERFATWSEFAALIPEYGVVLEALPSHVLGVVRANLFVEPDGDVHVMSTHDVLGPTGATVPMQSQRRCPLAFAFPQTLVPFEALRGASLAIGKQLYDAHTFMGYASVDFVFFRDEPSSAASVNGKRPVERLWAVSLLPYLTDAAASFAAFHLLHGGEWNGHTGRYHLPARTASASLAAMAPTRPGPTRSYVVADYVFHPNVSTMQYTAFFHTCRLHGVCFDVSRGVGTVFLLADSLTAGVFGVWSSGETVTQALQFLRTAFEVIGREVGTQTLSSGDDGGDGGGVVATGNFAEILRMLRQLLSKDQGKTPKARVAPTPQLGGAGEADAQAESTSSSVASLGGSQRALRATDPLLRARRPTALH</sequence>
<gene>
    <name evidence="4" type="ORF">P43SY_001330</name>
</gene>
<feature type="compositionally biased region" description="Polar residues" evidence="2">
    <location>
        <begin position="302"/>
        <end position="311"/>
    </location>
</feature>
<dbReference type="SMART" id="SM00015">
    <property type="entry name" value="IQ"/>
    <property type="match status" value="2"/>
</dbReference>
<dbReference type="Gene3D" id="1.20.5.190">
    <property type="match status" value="1"/>
</dbReference>
<feature type="region of interest" description="Disordered" evidence="2">
    <location>
        <begin position="288"/>
        <end position="371"/>
    </location>
</feature>
<feature type="compositionally biased region" description="Low complexity" evidence="2">
    <location>
        <begin position="1167"/>
        <end position="1178"/>
    </location>
</feature>
<evidence type="ECO:0000256" key="2">
    <source>
        <dbReference type="SAM" id="MobiDB-lite"/>
    </source>
</evidence>
<dbReference type="Proteomes" id="UP001209570">
    <property type="component" value="Unassembled WGS sequence"/>
</dbReference>
<organism evidence="4 5">
    <name type="scientific">Pythium insidiosum</name>
    <name type="common">Pythiosis disease agent</name>
    <dbReference type="NCBI Taxonomy" id="114742"/>
    <lineage>
        <taxon>Eukaryota</taxon>
        <taxon>Sar</taxon>
        <taxon>Stramenopiles</taxon>
        <taxon>Oomycota</taxon>
        <taxon>Peronosporomycetes</taxon>
        <taxon>Pythiales</taxon>
        <taxon>Pythiaceae</taxon>
        <taxon>Pythium</taxon>
    </lineage>
</organism>
<protein>
    <recommendedName>
        <fullName evidence="3">IQCH-like ATP-grasp domain-containing protein</fullName>
    </recommendedName>
</protein>
<dbReference type="EMBL" id="JAKCXM010000201">
    <property type="protein sequence ID" value="KAJ0398886.1"/>
    <property type="molecule type" value="Genomic_DNA"/>
</dbReference>
<dbReference type="Pfam" id="PF24923">
    <property type="entry name" value="ATP-grasp_IQCH"/>
    <property type="match status" value="1"/>
</dbReference>
<dbReference type="InterPro" id="IPR056855">
    <property type="entry name" value="ATP-grasp_IQCH"/>
</dbReference>
<dbReference type="AlphaFoldDB" id="A0AAD5LZI9"/>
<feature type="region of interest" description="Disordered" evidence="2">
    <location>
        <begin position="1140"/>
        <end position="1198"/>
    </location>
</feature>
<dbReference type="PANTHER" id="PTHR14465">
    <property type="entry name" value="IQ DOMAIN-CONTAINING PROTEIN H"/>
    <property type="match status" value="1"/>
</dbReference>
<evidence type="ECO:0000259" key="3">
    <source>
        <dbReference type="Pfam" id="PF24923"/>
    </source>
</evidence>
<accession>A0AAD5LZI9</accession>